<dbReference type="AlphaFoldDB" id="A0A1M6YJE7"/>
<keyword evidence="3" id="KW-1185">Reference proteome</keyword>
<accession>A0A1M6YJE7</accession>
<dbReference type="InterPro" id="IPR013024">
    <property type="entry name" value="GGCT-like"/>
</dbReference>
<keyword evidence="2" id="KW-0808">Transferase</keyword>
<feature type="domain" description="Gamma-glutamylcyclotransferase AIG2-like" evidence="1">
    <location>
        <begin position="233"/>
        <end position="332"/>
    </location>
</feature>
<dbReference type="Gene3D" id="3.10.490.10">
    <property type="entry name" value="Gamma-glutamyl cyclotransferase-like"/>
    <property type="match status" value="1"/>
</dbReference>
<dbReference type="STRING" id="1848.SAMN05443637_12049"/>
<dbReference type="Proteomes" id="UP000184363">
    <property type="component" value="Unassembled WGS sequence"/>
</dbReference>
<evidence type="ECO:0000313" key="2">
    <source>
        <dbReference type="EMBL" id="SHL18250.1"/>
    </source>
</evidence>
<sequence length="340" mass="36131">MWPDELFPEDPYPGAVPEQSFVHVAGHSHPLRPGPGGWTVDGVPLDTWLARHGAPPCRERVPLLTYGSNKCPSKITWLRRTHGLGADPVVVLRVRTTGMAAVWASGLRKRDGQRPAVLAAAPGVVESHALWLATPTQIAVLDRCEGRGDRYRLARLSTGTVRTEDGQLIERPWCYLGASPIRRPLAVAGSFVRCASVPQSVAAGLVGEPAASDGLSAATETGAPDPASWPSSLFVYGSLQPGQSAWGLLAPHVLGAPSRAVVQGAVFDTGQGYPAWVPACLGVTPGWVVSVRSVARVLCRLDEYEGPGYARVRVAVSGGRVCWAYAWRGSVNGFRRLDGG</sequence>
<organism evidence="2 3">
    <name type="scientific">Pseudonocardia thermophila</name>
    <dbReference type="NCBI Taxonomy" id="1848"/>
    <lineage>
        <taxon>Bacteria</taxon>
        <taxon>Bacillati</taxon>
        <taxon>Actinomycetota</taxon>
        <taxon>Actinomycetes</taxon>
        <taxon>Pseudonocardiales</taxon>
        <taxon>Pseudonocardiaceae</taxon>
        <taxon>Pseudonocardia</taxon>
    </lineage>
</organism>
<protein>
    <submittedName>
        <fullName evidence="2">Uncharacterized conserved protein YtfP, gamma-glutamylcyclotransferase (GGCT)/AIG2-like family</fullName>
    </submittedName>
</protein>
<dbReference type="CDD" id="cd06661">
    <property type="entry name" value="GGCT_like"/>
    <property type="match status" value="1"/>
</dbReference>
<evidence type="ECO:0000259" key="1">
    <source>
        <dbReference type="Pfam" id="PF06094"/>
    </source>
</evidence>
<dbReference type="InterPro" id="IPR009288">
    <property type="entry name" value="AIG2-like_dom"/>
</dbReference>
<dbReference type="EMBL" id="FRAP01000020">
    <property type="protein sequence ID" value="SHL18250.1"/>
    <property type="molecule type" value="Genomic_DNA"/>
</dbReference>
<gene>
    <name evidence="2" type="ORF">SAMN05443637_12049</name>
</gene>
<evidence type="ECO:0000313" key="3">
    <source>
        <dbReference type="Proteomes" id="UP000184363"/>
    </source>
</evidence>
<dbReference type="Pfam" id="PF06094">
    <property type="entry name" value="GGACT"/>
    <property type="match status" value="1"/>
</dbReference>
<dbReference type="SUPFAM" id="SSF110857">
    <property type="entry name" value="Gamma-glutamyl cyclotransferase-like"/>
    <property type="match status" value="1"/>
</dbReference>
<dbReference type="GO" id="GO:0016740">
    <property type="term" value="F:transferase activity"/>
    <property type="evidence" value="ECO:0007669"/>
    <property type="project" value="UniProtKB-KW"/>
</dbReference>
<proteinExistence type="predicted"/>
<dbReference type="InterPro" id="IPR036568">
    <property type="entry name" value="GGCT-like_sf"/>
</dbReference>
<name>A0A1M6YJE7_PSETH</name>
<reference evidence="2 3" key="1">
    <citation type="submission" date="2016-11" db="EMBL/GenBank/DDBJ databases">
        <authorList>
            <person name="Jaros S."/>
            <person name="Januszkiewicz K."/>
            <person name="Wedrychowicz H."/>
        </authorList>
    </citation>
    <scope>NUCLEOTIDE SEQUENCE [LARGE SCALE GENOMIC DNA]</scope>
    <source>
        <strain evidence="2 3">DSM 43832</strain>
    </source>
</reference>